<dbReference type="GO" id="GO:0051287">
    <property type="term" value="F:NAD binding"/>
    <property type="evidence" value="ECO:0007669"/>
    <property type="project" value="InterPro"/>
</dbReference>
<dbReference type="PANTHER" id="PTHR43485">
    <property type="entry name" value="HYDROGENASE-4 COMPONENT G"/>
    <property type="match status" value="1"/>
</dbReference>
<dbReference type="AlphaFoldDB" id="A0A1F5BVQ6"/>
<dbReference type="InterPro" id="IPR037232">
    <property type="entry name" value="NADH_quin_OxRdtase_su_C/D-like"/>
</dbReference>
<feature type="domain" description="NADH-quinone oxidoreductase subunit D" evidence="4">
    <location>
        <begin position="297"/>
        <end position="456"/>
    </location>
</feature>
<dbReference type="GO" id="GO:0048038">
    <property type="term" value="F:quinone binding"/>
    <property type="evidence" value="ECO:0007669"/>
    <property type="project" value="InterPro"/>
</dbReference>
<name>A0A1F5BVQ6_9BACT</name>
<dbReference type="InterPro" id="IPR001135">
    <property type="entry name" value="NADH_Q_OxRdtase_suD"/>
</dbReference>
<dbReference type="EMBL" id="MEYS01000001">
    <property type="protein sequence ID" value="OGD34685.1"/>
    <property type="molecule type" value="Genomic_DNA"/>
</dbReference>
<dbReference type="STRING" id="1797298.A2988_04260"/>
<dbReference type="Pfam" id="PF00329">
    <property type="entry name" value="Complex1_30kDa"/>
    <property type="match status" value="1"/>
</dbReference>
<gene>
    <name evidence="5" type="ORF">A2988_04260</name>
</gene>
<comment type="caution">
    <text evidence="5">The sequence shown here is derived from an EMBL/GenBank/DDBJ whole genome shotgun (WGS) entry which is preliminary data.</text>
</comment>
<evidence type="ECO:0000259" key="4">
    <source>
        <dbReference type="Pfam" id="PF00346"/>
    </source>
</evidence>
<evidence type="ECO:0000313" key="6">
    <source>
        <dbReference type="Proteomes" id="UP000176650"/>
    </source>
</evidence>
<evidence type="ECO:0008006" key="7">
    <source>
        <dbReference type="Google" id="ProtNLM"/>
    </source>
</evidence>
<dbReference type="GO" id="GO:0008137">
    <property type="term" value="F:NADH dehydrogenase (ubiquinone) activity"/>
    <property type="evidence" value="ECO:0007669"/>
    <property type="project" value="InterPro"/>
</dbReference>
<accession>A0A1F5BVQ6</accession>
<protein>
    <recommendedName>
        <fullName evidence="7">NADH-quinone oxidoreductase subunit D domain-containing protein</fullName>
    </recommendedName>
</protein>
<evidence type="ECO:0000313" key="5">
    <source>
        <dbReference type="EMBL" id="OGD34685.1"/>
    </source>
</evidence>
<dbReference type="InterPro" id="IPR029014">
    <property type="entry name" value="NiFe-Hase_large"/>
</dbReference>
<evidence type="ECO:0000259" key="3">
    <source>
        <dbReference type="Pfam" id="PF00329"/>
    </source>
</evidence>
<dbReference type="SUPFAM" id="SSF56762">
    <property type="entry name" value="HydB/Nqo4-like"/>
    <property type="match status" value="1"/>
</dbReference>
<dbReference type="Gene3D" id="3.30.460.80">
    <property type="entry name" value="NADH:ubiquinone oxidoreductase, 30kDa subunit"/>
    <property type="match status" value="1"/>
</dbReference>
<keyword evidence="2" id="KW-0520">NAD</keyword>
<dbReference type="Proteomes" id="UP000176650">
    <property type="component" value="Unassembled WGS sequence"/>
</dbReference>
<dbReference type="Pfam" id="PF00346">
    <property type="entry name" value="Complex1_49kDa"/>
    <property type="match status" value="1"/>
</dbReference>
<evidence type="ECO:0000256" key="1">
    <source>
        <dbReference type="ARBA" id="ARBA00023002"/>
    </source>
</evidence>
<dbReference type="PANTHER" id="PTHR43485:SF1">
    <property type="entry name" value="FORMATE HYDROGENLYASE SUBUNIT 5-RELATED"/>
    <property type="match status" value="1"/>
</dbReference>
<reference evidence="5 6" key="1">
    <citation type="journal article" date="2016" name="Nat. Commun.">
        <title>Thousands of microbial genomes shed light on interconnected biogeochemical processes in an aquifer system.</title>
        <authorList>
            <person name="Anantharaman K."/>
            <person name="Brown C.T."/>
            <person name="Hug L.A."/>
            <person name="Sharon I."/>
            <person name="Castelle C.J."/>
            <person name="Probst A.J."/>
            <person name="Thomas B.C."/>
            <person name="Singh A."/>
            <person name="Wilkins M.J."/>
            <person name="Karaoz U."/>
            <person name="Brodie E.L."/>
            <person name="Williams K.H."/>
            <person name="Hubbard S.S."/>
            <person name="Banfield J.F."/>
        </authorList>
    </citation>
    <scope>NUCLEOTIDE SEQUENCE [LARGE SCALE GENOMIC DNA]</scope>
</reference>
<organism evidence="5 6">
    <name type="scientific">Candidatus Azambacteria bacterium RIFCSPLOWO2_01_FULL_46_25</name>
    <dbReference type="NCBI Taxonomy" id="1797298"/>
    <lineage>
        <taxon>Bacteria</taxon>
        <taxon>Candidatus Azamiibacteriota</taxon>
    </lineage>
</organism>
<feature type="domain" description="NADH:ubiquinone oxidoreductase 30kDa subunit" evidence="3">
    <location>
        <begin position="23"/>
        <end position="153"/>
    </location>
</feature>
<proteinExistence type="predicted"/>
<dbReference type="InterPro" id="IPR052197">
    <property type="entry name" value="ComplexI_49kDa-like"/>
</dbReference>
<dbReference type="SUPFAM" id="SSF143243">
    <property type="entry name" value="Nqo5-like"/>
    <property type="match status" value="1"/>
</dbReference>
<dbReference type="InterPro" id="IPR001268">
    <property type="entry name" value="NADH_UbQ_OxRdtase_30kDa_su"/>
</dbReference>
<evidence type="ECO:0000256" key="2">
    <source>
        <dbReference type="ARBA" id="ARBA00023027"/>
    </source>
</evidence>
<sequence length="530" mass="59692">MQAIHKEFPALAGEEKGRVHTMRISTETLKPIVALLMSKHWRLLTMAGNDERAQAGTFTVSWVFGLAKENKIMRLVLPVDQHKPVFPSIFELTESALLFELEIRDMFGLTPEGNPELTVEDDHGKGRMRRLAHHHNWPENTYPLRKDFPWNKRPPEVDVPFPFRYGEGEGVFEIPVGPIHAGVIEPGHFRFTAVGEMILNLEIRLWYSHRGIEKLFEQKNLTDAVVLAEHISGDTSFAHSLAFCEAAEELAGMPVSKRAGLLRIIFLELERIYNHVGDIGMIGLDAAFAFAGSNGSRLKELAMQLNDKLTGSRILRGVNAIGGVTKDITGENAEFLEKFLASFEQDFEEFVNVLFSTSSLLDRLETTGRLKQKTAFDYNTVGVVARASGLKRDARQDFPNEWWRHTHMSVPTFETGDVFARFQVRVEEVRQSVKIIRTTLAQLPEGEPILSTRPIALKEGDVAISIVEGWRGELVHMVIAGANNSLYRVKVRDASFLNWPTLSRAILNNIVPDFPICNKSYNMSYAGNDL</sequence>
<keyword evidence="1" id="KW-0560">Oxidoreductase</keyword>
<dbReference type="GO" id="GO:0016651">
    <property type="term" value="F:oxidoreductase activity, acting on NAD(P)H"/>
    <property type="evidence" value="ECO:0007669"/>
    <property type="project" value="InterPro"/>
</dbReference>
<dbReference type="Gene3D" id="1.10.645.10">
    <property type="entry name" value="Cytochrome-c3 Hydrogenase, chain B"/>
    <property type="match status" value="1"/>
</dbReference>